<proteinExistence type="predicted"/>
<dbReference type="GO" id="GO:0005737">
    <property type="term" value="C:cytoplasm"/>
    <property type="evidence" value="ECO:0007669"/>
    <property type="project" value="TreeGrafter"/>
</dbReference>
<dbReference type="OrthoDB" id="43958at2759"/>
<dbReference type="InParanoid" id="A0A1Z5J762"/>
<dbReference type="GO" id="GO:0016757">
    <property type="term" value="F:glycosyltransferase activity"/>
    <property type="evidence" value="ECO:0007669"/>
    <property type="project" value="TreeGrafter"/>
</dbReference>
<keyword evidence="5" id="KW-0472">Membrane</keyword>
<organism evidence="6 7">
    <name type="scientific">Fistulifera solaris</name>
    <name type="common">Oleaginous diatom</name>
    <dbReference type="NCBI Taxonomy" id="1519565"/>
    <lineage>
        <taxon>Eukaryota</taxon>
        <taxon>Sar</taxon>
        <taxon>Stramenopiles</taxon>
        <taxon>Ochrophyta</taxon>
        <taxon>Bacillariophyta</taxon>
        <taxon>Bacillariophyceae</taxon>
        <taxon>Bacillariophycidae</taxon>
        <taxon>Naviculales</taxon>
        <taxon>Naviculaceae</taxon>
        <taxon>Fistulifera</taxon>
    </lineage>
</organism>
<dbReference type="PANTHER" id="PTHR21461">
    <property type="entry name" value="GLYCOSYLTRANSFERASE FAMILY 92 PROTEIN"/>
    <property type="match status" value="1"/>
</dbReference>
<dbReference type="PANTHER" id="PTHR21461:SF69">
    <property type="entry name" value="GLYCOSYLTRANSFERASE FAMILY 92 PROTEIN"/>
    <property type="match status" value="1"/>
</dbReference>
<dbReference type="AlphaFoldDB" id="A0A1Z5J762"/>
<keyword evidence="7" id="KW-1185">Reference proteome</keyword>
<accession>A0A1Z5J762</accession>
<feature type="compositionally biased region" description="Basic residues" evidence="4">
    <location>
        <begin position="121"/>
        <end position="142"/>
    </location>
</feature>
<dbReference type="Proteomes" id="UP000198406">
    <property type="component" value="Unassembled WGS sequence"/>
</dbReference>
<evidence type="ECO:0000256" key="4">
    <source>
        <dbReference type="SAM" id="MobiDB-lite"/>
    </source>
</evidence>
<feature type="region of interest" description="Disordered" evidence="4">
    <location>
        <begin position="121"/>
        <end position="143"/>
    </location>
</feature>
<evidence type="ECO:0000256" key="5">
    <source>
        <dbReference type="SAM" id="Phobius"/>
    </source>
</evidence>
<evidence type="ECO:0000313" key="7">
    <source>
        <dbReference type="Proteomes" id="UP000198406"/>
    </source>
</evidence>
<keyword evidence="3 5" id="KW-1133">Transmembrane helix</keyword>
<gene>
    <name evidence="6" type="ORF">FisN_11Lh185</name>
</gene>
<dbReference type="GO" id="GO:0016020">
    <property type="term" value="C:membrane"/>
    <property type="evidence" value="ECO:0007669"/>
    <property type="project" value="UniProtKB-SubCell"/>
</dbReference>
<evidence type="ECO:0000313" key="6">
    <source>
        <dbReference type="EMBL" id="GAX09837.1"/>
    </source>
</evidence>
<dbReference type="EMBL" id="BDSP01000013">
    <property type="protein sequence ID" value="GAX09837.1"/>
    <property type="molecule type" value="Genomic_DNA"/>
</dbReference>
<evidence type="ECO:0008006" key="8">
    <source>
        <dbReference type="Google" id="ProtNLM"/>
    </source>
</evidence>
<reference evidence="6 7" key="1">
    <citation type="journal article" date="2015" name="Plant Cell">
        <title>Oil accumulation by the oleaginous diatom Fistulifera solaris as revealed by the genome and transcriptome.</title>
        <authorList>
            <person name="Tanaka T."/>
            <person name="Maeda Y."/>
            <person name="Veluchamy A."/>
            <person name="Tanaka M."/>
            <person name="Abida H."/>
            <person name="Marechal E."/>
            <person name="Bowler C."/>
            <person name="Muto M."/>
            <person name="Sunaga Y."/>
            <person name="Tanaka M."/>
            <person name="Yoshino T."/>
            <person name="Taniguchi T."/>
            <person name="Fukuda Y."/>
            <person name="Nemoto M."/>
            <person name="Matsumoto M."/>
            <person name="Wong P.S."/>
            <person name="Aburatani S."/>
            <person name="Fujibuchi W."/>
        </authorList>
    </citation>
    <scope>NUCLEOTIDE SEQUENCE [LARGE SCALE GENOMIC DNA]</scope>
    <source>
        <strain evidence="6 7">JPCC DA0580</strain>
    </source>
</reference>
<sequence>MKGTSSFKIFGSEYCESSVTMNVRCGKSYLLVLLPVLAFISLIVNGTVLRHISGTHLNLRVVDLSHPDLDDAPLAQAELAQPDIPYLDSDQLDQLAAKIRNVTAQKSKALLSQLKRNSKVGTRKKLKKGKKRRRKRRKRRAVKTLSSPVRVPAVAIQPTSSALDTNANFSACLLIKDDNEILNEWIAYHYHVLRMRRLIVAVDPLSSESPTSILDKWSSLTDLEISQWNDESYMPDFFLENGRPRDEFMQDQSDFDQEMTQQQILEISNHRYRQRVFFAKCMRDLRDRGSSWVIHIDTDEYVVPSKLLRETAPSGLTIPSIQEPGSVLTFVQQVVSKRLGNYPCISLLRLLFGSIESSEEERTEQVPPEFDAKNFETLRWRYHANPQNMKLHGSPKTIIDVSAIPEEFLPTEVVYSIHRPVEQFCQRNKDLKYDNFLSQSIAANHYLGSWERYSARADNRRSKETYENKAHLKHAADDGVRPWLAGFVEFVGLDLASELLGDTYLAATSR</sequence>
<evidence type="ECO:0000256" key="1">
    <source>
        <dbReference type="ARBA" id="ARBA00004167"/>
    </source>
</evidence>
<keyword evidence="2 5" id="KW-0812">Transmembrane</keyword>
<protein>
    <recommendedName>
        <fullName evidence="8">Glycosyltransferase family 92 protein</fullName>
    </recommendedName>
</protein>
<feature type="transmembrane region" description="Helical" evidence="5">
    <location>
        <begin position="29"/>
        <end position="49"/>
    </location>
</feature>
<comment type="subcellular location">
    <subcellularLocation>
        <location evidence="1">Membrane</location>
        <topology evidence="1">Single-pass membrane protein</topology>
    </subcellularLocation>
</comment>
<evidence type="ECO:0000256" key="2">
    <source>
        <dbReference type="ARBA" id="ARBA00022692"/>
    </source>
</evidence>
<evidence type="ECO:0000256" key="3">
    <source>
        <dbReference type="ARBA" id="ARBA00022989"/>
    </source>
</evidence>
<name>A0A1Z5J762_FISSO</name>
<comment type="caution">
    <text evidence="6">The sequence shown here is derived from an EMBL/GenBank/DDBJ whole genome shotgun (WGS) entry which is preliminary data.</text>
</comment>